<dbReference type="PANTHER" id="PTHR11247">
    <property type="entry name" value="PALMITOYL-PROTEIN THIOESTERASE/DOLICHYLDIPHOSPHATASE 1"/>
    <property type="match status" value="1"/>
</dbReference>
<reference evidence="5" key="2">
    <citation type="submission" date="2023-04" db="EMBL/GenBank/DDBJ databases">
        <authorList>
            <person name="Bruccoleri R.E."/>
            <person name="Oakeley E.J."/>
            <person name="Faust A.-M."/>
            <person name="Dessus-Babus S."/>
            <person name="Altorfer M."/>
            <person name="Burckhardt D."/>
            <person name="Oertli M."/>
            <person name="Naumann U."/>
            <person name="Petersen F."/>
            <person name="Wong J."/>
        </authorList>
    </citation>
    <scope>NUCLEOTIDE SEQUENCE</scope>
    <source>
        <strain evidence="5">GSM-AAB239-AS_SAM_17_03QT</strain>
        <tissue evidence="5">Leaf</tissue>
    </source>
</reference>
<dbReference type="GO" id="GO:0005789">
    <property type="term" value="C:endoplasmic reticulum membrane"/>
    <property type="evidence" value="ECO:0007669"/>
    <property type="project" value="TreeGrafter"/>
</dbReference>
<keyword evidence="3" id="KW-0472">Membrane</keyword>
<dbReference type="SUPFAM" id="SSF48317">
    <property type="entry name" value="Acid phosphatase/Vanadium-dependent haloperoxidase"/>
    <property type="match status" value="1"/>
</dbReference>
<evidence type="ECO:0000313" key="5">
    <source>
        <dbReference type="EMBL" id="KAJ6800039.1"/>
    </source>
</evidence>
<keyword evidence="6" id="KW-1185">Reference proteome</keyword>
<dbReference type="AlphaFoldDB" id="A0AAX6E7Z6"/>
<dbReference type="Gene3D" id="1.20.144.10">
    <property type="entry name" value="Phosphatidic acid phosphatase type 2/haloperoxidase"/>
    <property type="match status" value="1"/>
</dbReference>
<dbReference type="GO" id="GO:0008610">
    <property type="term" value="P:lipid biosynthetic process"/>
    <property type="evidence" value="ECO:0007669"/>
    <property type="project" value="TreeGrafter"/>
</dbReference>
<evidence type="ECO:0000256" key="1">
    <source>
        <dbReference type="ARBA" id="ARBA00022801"/>
    </source>
</evidence>
<accession>A0AAX6E7Z6</accession>
<protein>
    <submittedName>
        <fullName evidence="5">Lipid phosphate phosphatase epsilon 2, chloroplastic-like isoform X1</fullName>
    </submittedName>
</protein>
<keyword evidence="3" id="KW-1133">Transmembrane helix</keyword>
<dbReference type="InterPro" id="IPR000326">
    <property type="entry name" value="PAP2/HPO"/>
</dbReference>
<evidence type="ECO:0000313" key="6">
    <source>
        <dbReference type="Proteomes" id="UP001140949"/>
    </source>
</evidence>
<evidence type="ECO:0000256" key="2">
    <source>
        <dbReference type="SAM" id="MobiDB-lite"/>
    </source>
</evidence>
<feature type="region of interest" description="Disordered" evidence="2">
    <location>
        <begin position="1"/>
        <end position="27"/>
    </location>
</feature>
<name>A0AAX6E7Z6_IRIPA</name>
<keyword evidence="3" id="KW-0812">Transmembrane</keyword>
<evidence type="ECO:0000259" key="4">
    <source>
        <dbReference type="SMART" id="SM00014"/>
    </source>
</evidence>
<dbReference type="PANTHER" id="PTHR11247:SF40">
    <property type="entry name" value="LIPID PHOSPHATE PHOSPHATASE EPSILON 1, CHLOROPLASTIC"/>
    <property type="match status" value="1"/>
</dbReference>
<feature type="domain" description="Phosphatidic acid phosphatase type 2/haloperoxidase" evidence="4">
    <location>
        <begin position="120"/>
        <end position="229"/>
    </location>
</feature>
<feature type="transmembrane region" description="Helical" evidence="3">
    <location>
        <begin position="214"/>
        <end position="232"/>
    </location>
</feature>
<dbReference type="Proteomes" id="UP001140949">
    <property type="component" value="Unassembled WGS sequence"/>
</dbReference>
<dbReference type="EMBL" id="JANAVB010039215">
    <property type="protein sequence ID" value="KAJ6800039.1"/>
    <property type="molecule type" value="Genomic_DNA"/>
</dbReference>
<feature type="transmembrane region" description="Helical" evidence="3">
    <location>
        <begin position="244"/>
        <end position="266"/>
    </location>
</feature>
<gene>
    <name evidence="5" type="ORF">M6B38_205520</name>
</gene>
<dbReference type="GO" id="GO:0047874">
    <property type="term" value="F:dolichyldiphosphatase activity"/>
    <property type="evidence" value="ECO:0007669"/>
    <property type="project" value="TreeGrafter"/>
</dbReference>
<dbReference type="GO" id="GO:0006487">
    <property type="term" value="P:protein N-linked glycosylation"/>
    <property type="evidence" value="ECO:0007669"/>
    <property type="project" value="TreeGrafter"/>
</dbReference>
<feature type="compositionally biased region" description="Low complexity" evidence="2">
    <location>
        <begin position="1"/>
        <end position="12"/>
    </location>
</feature>
<keyword evidence="1" id="KW-0378">Hydrolase</keyword>
<evidence type="ECO:0000256" key="3">
    <source>
        <dbReference type="SAM" id="Phobius"/>
    </source>
</evidence>
<organism evidence="5 6">
    <name type="scientific">Iris pallida</name>
    <name type="common">Sweet iris</name>
    <dbReference type="NCBI Taxonomy" id="29817"/>
    <lineage>
        <taxon>Eukaryota</taxon>
        <taxon>Viridiplantae</taxon>
        <taxon>Streptophyta</taxon>
        <taxon>Embryophyta</taxon>
        <taxon>Tracheophyta</taxon>
        <taxon>Spermatophyta</taxon>
        <taxon>Magnoliopsida</taxon>
        <taxon>Liliopsida</taxon>
        <taxon>Asparagales</taxon>
        <taxon>Iridaceae</taxon>
        <taxon>Iridoideae</taxon>
        <taxon>Irideae</taxon>
        <taxon>Iris</taxon>
    </lineage>
</organism>
<dbReference type="Pfam" id="PF01569">
    <property type="entry name" value="PAP2"/>
    <property type="match status" value="1"/>
</dbReference>
<proteinExistence type="predicted"/>
<dbReference type="InterPro" id="IPR036938">
    <property type="entry name" value="PAP2/HPO_sf"/>
</dbReference>
<feature type="transmembrane region" description="Helical" evidence="3">
    <location>
        <begin position="184"/>
        <end position="202"/>
    </location>
</feature>
<sequence>MLSSTSQILSPSLPSPPDKPFNVSTNHRLPISKGPILIRNLRSRRELGGGMRRTGVSGRKNAAEPARIRAVGAADDGVEEEEEAASSDGKGFEATLNRMSKWILAALFVIFILWRHDAEALWVAMGSVVNSCLSVTLKQVLNHERPVSALRSDPGMPSSHAQSLFYTAFYLVMSLFNWLGMNIFTTTVGTLSLVCCSYLSCLRVSQQFHTIDQVVVGAALGSACGATWFWMWHSFVLSSFIASIWVRIGVVLGSVSLCAAFAVHVIQDWLGDEQ</sequence>
<comment type="caution">
    <text evidence="5">The sequence shown here is derived from an EMBL/GenBank/DDBJ whole genome shotgun (WGS) entry which is preliminary data.</text>
</comment>
<reference evidence="5" key="1">
    <citation type="journal article" date="2023" name="GigaByte">
        <title>Genome assembly of the bearded iris, Iris pallida Lam.</title>
        <authorList>
            <person name="Bruccoleri R.E."/>
            <person name="Oakeley E.J."/>
            <person name="Faust A.M.E."/>
            <person name="Altorfer M."/>
            <person name="Dessus-Babus S."/>
            <person name="Burckhardt D."/>
            <person name="Oertli M."/>
            <person name="Naumann U."/>
            <person name="Petersen F."/>
            <person name="Wong J."/>
        </authorList>
    </citation>
    <scope>NUCLEOTIDE SEQUENCE</scope>
    <source>
        <strain evidence="5">GSM-AAB239-AS_SAM_17_03QT</strain>
    </source>
</reference>
<dbReference type="SMART" id="SM00014">
    <property type="entry name" value="acidPPc"/>
    <property type="match status" value="1"/>
</dbReference>